<dbReference type="EMBL" id="LXND01000040">
    <property type="protein sequence ID" value="OAD64218.1"/>
    <property type="molecule type" value="Genomic_DNA"/>
</dbReference>
<dbReference type="Pfam" id="PF02635">
    <property type="entry name" value="DsrE"/>
    <property type="match status" value="1"/>
</dbReference>
<dbReference type="Gene3D" id="3.40.1260.10">
    <property type="entry name" value="DsrEFH-like"/>
    <property type="match status" value="1"/>
</dbReference>
<evidence type="ECO:0000313" key="3">
    <source>
        <dbReference type="Proteomes" id="UP000077280"/>
    </source>
</evidence>
<reference evidence="1" key="2">
    <citation type="submission" date="2019-10" db="EMBL/GenBank/DDBJ databases">
        <title>Malate fermentation in French cider.</title>
        <authorList>
            <person name="Cousin F.J."/>
            <person name="Medina Fernandez S."/>
            <person name="Misery B."/>
            <person name="Laplace J.-M."/>
            <person name="Cretenet M."/>
        </authorList>
    </citation>
    <scope>NUCLEOTIDE SEQUENCE</scope>
    <source>
        <strain evidence="1">UCMA15901</strain>
    </source>
</reference>
<dbReference type="Proteomes" id="UP000077280">
    <property type="component" value="Unassembled WGS sequence"/>
</dbReference>
<dbReference type="PANTHER" id="PTHR37691:SF1">
    <property type="entry name" value="BLR3518 PROTEIN"/>
    <property type="match status" value="1"/>
</dbReference>
<dbReference type="GeneID" id="93383795"/>
<accession>A0A176TJS2</accession>
<dbReference type="InterPro" id="IPR027396">
    <property type="entry name" value="DsrEFH-like"/>
</dbReference>
<dbReference type="OrthoDB" id="6412948at2"/>
<gene>
    <name evidence="2" type="ORF">A7K95_05905</name>
    <name evidence="1" type="ORF">GA842_08715</name>
</gene>
<reference evidence="2 3" key="1">
    <citation type="submission" date="2016-05" db="EMBL/GenBank/DDBJ databases">
        <title>Draft genome sequence of Pediococcus parvulus 2.6, a probiotic beta-glucan producer strain.</title>
        <authorList>
            <person name="Mohedano M.L."/>
            <person name="Perez-Ramos A."/>
            <person name="Duenas M.T."/>
            <person name="Lamontanara A."/>
            <person name="Orru L."/>
            <person name="Spano G."/>
            <person name="Capozzi V."/>
            <person name="Lopez P."/>
        </authorList>
    </citation>
    <scope>NUCLEOTIDE SEQUENCE [LARGE SCALE GENOMIC DNA]</scope>
    <source>
        <strain evidence="2 3">2.6</strain>
    </source>
</reference>
<dbReference type="Proteomes" id="UP001275867">
    <property type="component" value="Unassembled WGS sequence"/>
</dbReference>
<name>A0A176TJS2_9LACO</name>
<evidence type="ECO:0000313" key="1">
    <source>
        <dbReference type="EMBL" id="MDV7694931.1"/>
    </source>
</evidence>
<evidence type="ECO:0000313" key="4">
    <source>
        <dbReference type="Proteomes" id="UP001275867"/>
    </source>
</evidence>
<protein>
    <submittedName>
        <fullName evidence="1">Sulfur reduction protein DsrE</fullName>
    </submittedName>
</protein>
<dbReference type="InterPro" id="IPR003787">
    <property type="entry name" value="Sulphur_relay_DsrE/F-like"/>
</dbReference>
<evidence type="ECO:0000313" key="2">
    <source>
        <dbReference type="EMBL" id="OAD64218.1"/>
    </source>
</evidence>
<sequence length="110" mass="12134">MKIVFHIDENSKWQTALSNVVNALSYAKQKQLTISIVVVVNGSAITEYLANDVQVFISTHQGTVEFHACQNAMASHHISAEQLPKTVKVVPAGVIDLVTLQDQGFRYIKP</sequence>
<organism evidence="1 4">
    <name type="scientific">Pediococcus parvulus</name>
    <dbReference type="NCBI Taxonomy" id="54062"/>
    <lineage>
        <taxon>Bacteria</taxon>
        <taxon>Bacillati</taxon>
        <taxon>Bacillota</taxon>
        <taxon>Bacilli</taxon>
        <taxon>Lactobacillales</taxon>
        <taxon>Lactobacillaceae</taxon>
        <taxon>Pediococcus</taxon>
    </lineage>
</organism>
<dbReference type="EMBL" id="WERX01000030">
    <property type="protein sequence ID" value="MDV7694931.1"/>
    <property type="molecule type" value="Genomic_DNA"/>
</dbReference>
<dbReference type="AlphaFoldDB" id="A0A176TJS2"/>
<comment type="caution">
    <text evidence="1">The sequence shown here is derived from an EMBL/GenBank/DDBJ whole genome shotgun (WGS) entry which is preliminary data.</text>
</comment>
<dbReference type="SUPFAM" id="SSF75169">
    <property type="entry name" value="DsrEFH-like"/>
    <property type="match status" value="1"/>
</dbReference>
<keyword evidence="3" id="KW-1185">Reference proteome</keyword>
<dbReference type="PANTHER" id="PTHR37691">
    <property type="entry name" value="BLR3518 PROTEIN"/>
    <property type="match status" value="1"/>
</dbReference>
<proteinExistence type="predicted"/>
<dbReference type="RefSeq" id="WP_057782858.1">
    <property type="nucleotide sequence ID" value="NZ_BJWE01000005.1"/>
</dbReference>